<evidence type="ECO:0008006" key="3">
    <source>
        <dbReference type="Google" id="ProtNLM"/>
    </source>
</evidence>
<protein>
    <recommendedName>
        <fullName evidence="3">Phage Gp37/Gp68 family protein</fullName>
    </recommendedName>
</protein>
<comment type="caution">
    <text evidence="1">The sequence shown here is derived from an EMBL/GenBank/DDBJ whole genome shotgun (WGS) entry which is preliminary data.</text>
</comment>
<dbReference type="AlphaFoldDB" id="A0A9X7IM79"/>
<dbReference type="Pfam" id="PF07505">
    <property type="entry name" value="DUF5131"/>
    <property type="match status" value="1"/>
</dbReference>
<dbReference type="Proteomes" id="UP000237911">
    <property type="component" value="Unassembled WGS sequence"/>
</dbReference>
<sequence>MSANTKIEWADDTWNPVTGCTKLSPASPGCQNCYASTFAERFRGTPGHYFEHGFDVQLRPDKLDLPLRWRRPRRIFVNSMSDLFHDDVPDEYIAQVWAVMALAPRHTFQVLTKRHGRMHSLLTAKRLAPGLDFEAMVRNVAHNLRNNAKRADWTLADDLPWPLPNVWLGVSTENQQWADIRIPALLDTPAAVRWISAEPLLGPIGLHPYWTHGQPRWGEPEPEPTPNGGSLMMRPLELAPRLDWVVVGGESGHRARPMHPDWARSLRDQCTDAGVPFLFKQWGEWSPYYYGPELRRVDQLVMADDGGEYRAGDLDWPDGPRRGEAQLADFPHHRPTFLYRVGKKAAGRQLDGRTWDQYPEAVS</sequence>
<gene>
    <name evidence="1" type="ORF">C5U48_12840</name>
</gene>
<dbReference type="RefSeq" id="WP_105295225.1">
    <property type="nucleotide sequence ID" value="NZ_PUEV01000056.1"/>
</dbReference>
<dbReference type="EMBL" id="PUEV01000056">
    <property type="protein sequence ID" value="PQM51807.1"/>
    <property type="molecule type" value="Genomic_DNA"/>
</dbReference>
<keyword evidence="2" id="KW-1185">Reference proteome</keyword>
<accession>A0A9X7IM79</accession>
<dbReference type="InterPro" id="IPR011101">
    <property type="entry name" value="DUF5131"/>
</dbReference>
<proteinExistence type="predicted"/>
<name>A0A9X7IM79_9MYCO</name>
<evidence type="ECO:0000313" key="1">
    <source>
        <dbReference type="EMBL" id="PQM51807.1"/>
    </source>
</evidence>
<evidence type="ECO:0000313" key="2">
    <source>
        <dbReference type="Proteomes" id="UP000237911"/>
    </source>
</evidence>
<organism evidence="1 2">
    <name type="scientific">Mycolicibacter virginiensis</name>
    <dbReference type="NCBI Taxonomy" id="1795032"/>
    <lineage>
        <taxon>Bacteria</taxon>
        <taxon>Bacillati</taxon>
        <taxon>Actinomycetota</taxon>
        <taxon>Actinomycetes</taxon>
        <taxon>Mycobacteriales</taxon>
        <taxon>Mycobacteriaceae</taxon>
        <taxon>Mycolicibacter</taxon>
    </lineage>
</organism>
<reference evidence="1 2" key="1">
    <citation type="submission" date="2018-02" db="EMBL/GenBank/DDBJ databases">
        <title>Draft genome sequence of Mycobacterium virginiense isolated from mud of a swine farm in Japan.</title>
        <authorList>
            <person name="Ohya K."/>
        </authorList>
    </citation>
    <scope>NUCLEOTIDE SEQUENCE [LARGE SCALE GENOMIC DNA]</scope>
    <source>
        <strain evidence="1 2">GF75</strain>
    </source>
</reference>